<protein>
    <recommendedName>
        <fullName evidence="1">NACHT C-terminal Cysteine and Histidine-containing domain-containing protein</fullName>
    </recommendedName>
</protein>
<feature type="domain" description="NACHT C-terminal Cysteine and Histidine-containing" evidence="1">
    <location>
        <begin position="81"/>
        <end position="104"/>
    </location>
</feature>
<dbReference type="RefSeq" id="WP_191757874.1">
    <property type="nucleotide sequence ID" value="NZ_VJXY01000011.1"/>
</dbReference>
<name>A0AA40SWK7_9NOST</name>
<dbReference type="Pfam" id="PF22730">
    <property type="entry name" value="NCC-H"/>
    <property type="match status" value="1"/>
</dbReference>
<dbReference type="InterPro" id="IPR000225">
    <property type="entry name" value="Armadillo"/>
</dbReference>
<evidence type="ECO:0000259" key="1">
    <source>
        <dbReference type="Pfam" id="PF22730"/>
    </source>
</evidence>
<dbReference type="Proteomes" id="UP001165986">
    <property type="component" value="Unassembled WGS sequence"/>
</dbReference>
<gene>
    <name evidence="2" type="ORF">FNW02_12550</name>
</gene>
<evidence type="ECO:0000313" key="3">
    <source>
        <dbReference type="Proteomes" id="UP001165986"/>
    </source>
</evidence>
<reference evidence="2" key="1">
    <citation type="submission" date="2019-07" db="EMBL/GenBank/DDBJ databases">
        <title>Toxilogical consequences of a new and cryptic species of cyanobacteria (Komarekiella delphini-convector) recovered from the epidermis of a bottlenose dolphin and 1500 ft. in the air.</title>
        <authorList>
            <person name="Brown A.O."/>
            <person name="Dvorak P."/>
            <person name="Villanueva C.D."/>
            <person name="Foss A.J."/>
            <person name="Garvey A.D."/>
            <person name="Gibson Q.A."/>
            <person name="Johansen J.R."/>
            <person name="Casamatta D.A."/>
        </authorList>
    </citation>
    <scope>NUCLEOTIDE SEQUENCE</scope>
    <source>
        <strain evidence="2">SJRDD-AB1</strain>
    </source>
</reference>
<accession>A0AA40SWK7</accession>
<dbReference type="InterPro" id="IPR054570">
    <property type="entry name" value="NCC-H_dom"/>
</dbReference>
<dbReference type="EMBL" id="VJXY01000011">
    <property type="protein sequence ID" value="MBD6616638.1"/>
    <property type="molecule type" value="Genomic_DNA"/>
</dbReference>
<sequence>MDVILLTAVVTAIAAILSKPLKKIGTGNESAIAALVQLLPSTDVYNPIRRQAVYSLEQILQDNNHLFAVVKALSSHQRLAHEYYNLTGKCAQNMPYPDLYQAWHQSNFATRAM</sequence>
<comment type="caution">
    <text evidence="2">The sequence shown here is derived from an EMBL/GenBank/DDBJ whole genome shotgun (WGS) entry which is preliminary data.</text>
</comment>
<dbReference type="Gene3D" id="1.25.10.10">
    <property type="entry name" value="Leucine-rich Repeat Variant"/>
    <property type="match status" value="1"/>
</dbReference>
<evidence type="ECO:0000313" key="2">
    <source>
        <dbReference type="EMBL" id="MBD6616638.1"/>
    </source>
</evidence>
<organism evidence="2 3">
    <name type="scientific">Komarekiella delphini-convector SJRDD-AB1</name>
    <dbReference type="NCBI Taxonomy" id="2593771"/>
    <lineage>
        <taxon>Bacteria</taxon>
        <taxon>Bacillati</taxon>
        <taxon>Cyanobacteriota</taxon>
        <taxon>Cyanophyceae</taxon>
        <taxon>Nostocales</taxon>
        <taxon>Nostocaceae</taxon>
        <taxon>Komarekiella</taxon>
        <taxon>Komarekiella delphini-convector</taxon>
    </lineage>
</organism>
<dbReference type="InterPro" id="IPR011989">
    <property type="entry name" value="ARM-like"/>
</dbReference>
<proteinExistence type="predicted"/>
<dbReference type="PROSITE" id="PS50176">
    <property type="entry name" value="ARM_REPEAT"/>
    <property type="match status" value="1"/>
</dbReference>
<dbReference type="AlphaFoldDB" id="A0AA40SWK7"/>
<keyword evidence="3" id="KW-1185">Reference proteome</keyword>